<evidence type="ECO:0000313" key="2">
    <source>
        <dbReference type="Proteomes" id="UP000240042"/>
    </source>
</evidence>
<keyword evidence="2" id="KW-1185">Reference proteome</keyword>
<dbReference type="Proteomes" id="UP000240042">
    <property type="component" value="Unassembled WGS sequence"/>
</dbReference>
<dbReference type="EMBL" id="FOKY01000001">
    <property type="protein sequence ID" value="SFB70057.1"/>
    <property type="molecule type" value="Genomic_DNA"/>
</dbReference>
<proteinExistence type="predicted"/>
<evidence type="ECO:0000313" key="1">
    <source>
        <dbReference type="EMBL" id="SFB70057.1"/>
    </source>
</evidence>
<reference evidence="2" key="1">
    <citation type="submission" date="2016-10" db="EMBL/GenBank/DDBJ databases">
        <authorList>
            <person name="Varghese N."/>
            <person name="Submissions S."/>
        </authorList>
    </citation>
    <scope>NUCLEOTIDE SEQUENCE [LARGE SCALE GENOMIC DNA]</scope>
    <source>
        <strain evidence="2">ATCC 43811</strain>
    </source>
</reference>
<gene>
    <name evidence="1" type="ORF">SAMN02745150_00323</name>
</gene>
<dbReference type="RefSeq" id="WP_092317695.1">
    <property type="nucleotide sequence ID" value="NZ_FOKY01000001.1"/>
</dbReference>
<dbReference type="OrthoDB" id="9813452at2"/>
<organism evidence="1 2">
    <name type="scientific">Brevinema andersonii</name>
    <dbReference type="NCBI Taxonomy" id="34097"/>
    <lineage>
        <taxon>Bacteria</taxon>
        <taxon>Pseudomonadati</taxon>
        <taxon>Spirochaetota</taxon>
        <taxon>Spirochaetia</taxon>
        <taxon>Brevinematales</taxon>
        <taxon>Brevinemataceae</taxon>
        <taxon>Brevinema</taxon>
    </lineage>
</organism>
<accession>A0A1I1D5I8</accession>
<protein>
    <submittedName>
        <fullName evidence="1">Uncharacterized protein</fullName>
    </submittedName>
</protein>
<dbReference type="STRING" id="34097.SAMN02745150_00323"/>
<sequence>MKHLSWIIIFLATGNIYPQFRPGTFPETNAEQKPTDVIESYPDYNSYINWSTGKIITEYAVPITYDDQNIGRNVANVTQKLKDELLVFAARAITQIKVSSLFIVNNYFTRDESVRSQLLSLLYGLEVENSMIEKSTIKGSLVFPLYGEKGISSSFYKNIKPEIITNFLKKDKLNRYYDTLIIDMVMFKNFNMSLMPKIINQRGQLVHGVETVDPKILQKQGPVHYVSSITEALNHQARGKRIAYVLPAEPSGTFNSDIVLFDSDIEELFSQQRSIDNFKQGRVIVIHSSDSKK</sequence>
<name>A0A1I1D5I8_BREAD</name>
<dbReference type="AlphaFoldDB" id="A0A1I1D5I8"/>